<dbReference type="STRING" id="1229726.GRFL_2640"/>
<dbReference type="Proteomes" id="UP000186230">
    <property type="component" value="Chromosome"/>
</dbReference>
<dbReference type="GO" id="GO:0016810">
    <property type="term" value="F:hydrolase activity, acting on carbon-nitrogen (but not peptide) bonds"/>
    <property type="evidence" value="ECO:0007669"/>
    <property type="project" value="InterPro"/>
</dbReference>
<keyword evidence="3" id="KW-0378">Hydrolase</keyword>
<dbReference type="InterPro" id="IPR013108">
    <property type="entry name" value="Amidohydro_3"/>
</dbReference>
<dbReference type="Gene3D" id="2.30.40.10">
    <property type="entry name" value="Urease, subunit C, domain 1"/>
    <property type="match status" value="1"/>
</dbReference>
<accession>A0A1L7I819</accession>
<dbReference type="RefSeq" id="WP_083645039.1">
    <property type="nucleotide sequence ID" value="NZ_AMRU01000023.1"/>
</dbReference>
<feature type="compositionally biased region" description="Basic and acidic residues" evidence="1">
    <location>
        <begin position="526"/>
        <end position="543"/>
    </location>
</feature>
<dbReference type="PANTHER" id="PTHR43135">
    <property type="entry name" value="ALPHA-D-RIBOSE 1-METHYLPHOSPHONATE 5-TRIPHOSPHATE DIPHOSPHATASE"/>
    <property type="match status" value="1"/>
</dbReference>
<dbReference type="Pfam" id="PF01979">
    <property type="entry name" value="Amidohydro_1"/>
    <property type="match status" value="1"/>
</dbReference>
<dbReference type="AlphaFoldDB" id="A0A1L7I819"/>
<dbReference type="EMBL" id="CP016359">
    <property type="protein sequence ID" value="APU69364.1"/>
    <property type="molecule type" value="Genomic_DNA"/>
</dbReference>
<keyword evidence="4" id="KW-1185">Reference proteome</keyword>
<protein>
    <submittedName>
        <fullName evidence="3">Secreted enzyme, contains two amidohydrolase related domains</fullName>
    </submittedName>
</protein>
<dbReference type="OrthoDB" id="9802793at2"/>
<evidence type="ECO:0000313" key="4">
    <source>
        <dbReference type="Proteomes" id="UP000186230"/>
    </source>
</evidence>
<feature type="region of interest" description="Disordered" evidence="1">
    <location>
        <begin position="514"/>
        <end position="543"/>
    </location>
</feature>
<dbReference type="InterPro" id="IPR011059">
    <property type="entry name" value="Metal-dep_hydrolase_composite"/>
</dbReference>
<dbReference type="Gene3D" id="3.20.20.140">
    <property type="entry name" value="Metal-dependent hydrolases"/>
    <property type="match status" value="2"/>
</dbReference>
<keyword evidence="2" id="KW-0732">Signal</keyword>
<gene>
    <name evidence="3" type="ORF">GRFL_2640</name>
</gene>
<dbReference type="InterPro" id="IPR051781">
    <property type="entry name" value="Metallo-dep_Hydrolase"/>
</dbReference>
<dbReference type="InterPro" id="IPR032466">
    <property type="entry name" value="Metal_Hydrolase"/>
</dbReference>
<dbReference type="Pfam" id="PF07969">
    <property type="entry name" value="Amidohydro_3"/>
    <property type="match status" value="1"/>
</dbReference>
<dbReference type="CDD" id="cd01309">
    <property type="entry name" value="Met_dep_hydrolase_C"/>
    <property type="match status" value="1"/>
</dbReference>
<name>A0A1L7I819_9FLAO</name>
<organism evidence="3 4">
    <name type="scientific">Christiangramia flava JLT2011</name>
    <dbReference type="NCBI Taxonomy" id="1229726"/>
    <lineage>
        <taxon>Bacteria</taxon>
        <taxon>Pseudomonadati</taxon>
        <taxon>Bacteroidota</taxon>
        <taxon>Flavobacteriia</taxon>
        <taxon>Flavobacteriales</taxon>
        <taxon>Flavobacteriaceae</taxon>
        <taxon>Christiangramia</taxon>
    </lineage>
</organism>
<dbReference type="KEGG" id="gfl:GRFL_2640"/>
<dbReference type="InterPro" id="IPR006680">
    <property type="entry name" value="Amidohydro-rel"/>
</dbReference>
<dbReference type="SUPFAM" id="SSF51556">
    <property type="entry name" value="Metallo-dependent hydrolases"/>
    <property type="match status" value="1"/>
</dbReference>
<sequence>MKLKLLIFGVIFCGFSMNAQDYFPKNDGVKTKNTNYTVFKNARIHVDPETTIENGMFSIQNGKIVSVGKSISVPKNAVIVDLEGKEVYPSFIDIYSDFGMEKPKRADGGGQPQYDAGREGYYWNDHIRPETEAVAHFSYDEKAAEKYQKAGFGVVNTHMPDGIVRGTGMLVALTPGVTEGDRIINDRSAQYLSFDKSVQSRQSYPTSIMGAMALIRQVYNDANWYAGGNAENTDLALEALNKNKGLTQIFVTDNLLDEFRADKIGDEFGIQYVIVGTGKEYQRLDKAKATAATYVVPLNFPSPFDVEDPYMASHLGLQEMKEWNQAPANLKMMDSAKVPFILTTHSIDAEKDFRKNLMEAVNYGLTKKAALAALTTIPAKTMGQEGKLGTIKQGAWANFLITSGDYFDKESTIYENWTQGKKKVLESMDVTDITGKYDLKIDGKDYELSLTGEPTKPKAEVTMGDTKIGSKLSFDQNWMTLLLSSPDTTKTEFIRLTANVPAKTEKISGKAIMPNGKQTSFTATKKTAEESGKDKKKDKEDQAKTREILAVSYPNNVYGFKKLPKQQNILFKNATVWTSEDAGVLENTDVLVKNGKIAKVGKDLGAGGATVIDATGKHLTAGIIDEHSHIAASAINEAGQNSSAEVQMEDVVDPTDVAIYRDLAGGVTTVQLLHGSANPIGGQSAILQLKWGESAENMIFEEAPGFIKFALGENVKQSNWGSNIRFPQTRMGVEQVYMDYFGRAKAYEANRGSEGFRKDEEMETLVEILNGERFISCHSYVQSEINMLMKVAEHFDFRINTFTHILEGYKVADKMKEHGVGASTFSDWWAYKYEVNDAIPYNASIMNEVGLTVAINSDDAEMSRRLNQEAAKSVKYGGMSEEDAWKMVTINPAKLLHVDNLVGSIKEGKQADLVLWNEHPLSIYAVPEKTMIEGVVYFDKERDAKLREEIQQERNMLIGQMLKEKNSGVKTQPVKKKEEQHVHCDLLEEVK</sequence>
<evidence type="ECO:0000256" key="1">
    <source>
        <dbReference type="SAM" id="MobiDB-lite"/>
    </source>
</evidence>
<proteinExistence type="predicted"/>
<dbReference type="PANTHER" id="PTHR43135:SF3">
    <property type="entry name" value="ALPHA-D-RIBOSE 1-METHYLPHOSPHONATE 5-TRIPHOSPHATE DIPHOSPHATASE"/>
    <property type="match status" value="1"/>
</dbReference>
<feature type="signal peptide" evidence="2">
    <location>
        <begin position="1"/>
        <end position="19"/>
    </location>
</feature>
<evidence type="ECO:0000256" key="2">
    <source>
        <dbReference type="SAM" id="SignalP"/>
    </source>
</evidence>
<reference evidence="3 4" key="1">
    <citation type="submission" date="2016-07" db="EMBL/GenBank/DDBJ databases">
        <title>Multi-omics approach to identify versatile polysaccharide utilization systems of a marine flavobacterium Gramella flava.</title>
        <authorList>
            <person name="Tang K."/>
        </authorList>
    </citation>
    <scope>NUCLEOTIDE SEQUENCE [LARGE SCALE GENOMIC DNA]</scope>
    <source>
        <strain evidence="3 4">JLT2011</strain>
    </source>
</reference>
<feature type="chain" id="PRO_5043949323" evidence="2">
    <location>
        <begin position="20"/>
        <end position="991"/>
    </location>
</feature>
<feature type="compositionally biased region" description="Polar residues" evidence="1">
    <location>
        <begin position="516"/>
        <end position="525"/>
    </location>
</feature>
<evidence type="ECO:0000313" key="3">
    <source>
        <dbReference type="EMBL" id="APU69364.1"/>
    </source>
</evidence>
<dbReference type="SUPFAM" id="SSF51338">
    <property type="entry name" value="Composite domain of metallo-dependent hydrolases"/>
    <property type="match status" value="2"/>
</dbReference>